<dbReference type="Proteomes" id="UP000202181">
    <property type="component" value="Segment"/>
</dbReference>
<dbReference type="OrthoDB" id="28875at10239"/>
<reference evidence="1" key="1">
    <citation type="submission" date="2016-06" db="EMBL/GenBank/DDBJ databases">
        <authorList>
            <person name="Berg J.A."/>
            <person name="Hyde J.R."/>
            <person name="Breakwell D.P."/>
            <person name="Hope S."/>
            <person name="Grose J.H."/>
        </authorList>
    </citation>
    <scope>NUCLEOTIDE SEQUENCE [LARGE SCALE GENOMIC DNA]</scope>
</reference>
<dbReference type="PROSITE" id="PS51257">
    <property type="entry name" value="PROKAR_LIPOPROTEIN"/>
    <property type="match status" value="1"/>
</dbReference>
<evidence type="ECO:0000313" key="2">
    <source>
        <dbReference type="Proteomes" id="UP000202181"/>
    </source>
</evidence>
<dbReference type="KEGG" id="vg:29057053"/>
<dbReference type="GeneID" id="29057053"/>
<dbReference type="RefSeq" id="YP_009290721.1">
    <property type="nucleotide sequence ID" value="NC_031107.2"/>
</dbReference>
<proteinExistence type="predicted"/>
<protein>
    <submittedName>
        <fullName evidence="1">Uncharacterized protein</fullName>
    </submittedName>
</protein>
<organism evidence="1 2">
    <name type="scientific">Erwinia phage vB_EamM_Asesino</name>
    <dbReference type="NCBI Taxonomy" id="1883370"/>
    <lineage>
        <taxon>Viruses</taxon>
        <taxon>Duplodnaviria</taxon>
        <taxon>Heunggongvirae</taxon>
        <taxon>Uroviricota</taxon>
        <taxon>Caudoviricetes</taxon>
        <taxon>Chimalliviridae</taxon>
        <taxon>Erskinevirus</taxon>
        <taxon>Erskinevirus asesino</taxon>
    </lineage>
</organism>
<evidence type="ECO:0000313" key="1">
    <source>
        <dbReference type="EMBL" id="ANZ48116.1"/>
    </source>
</evidence>
<name>A0A1B2IA53_9CAUD</name>
<gene>
    <name evidence="1" type="ORF">ASESINO_103</name>
</gene>
<keyword evidence="2" id="KW-1185">Reference proteome</keyword>
<dbReference type="EMBL" id="KX397364">
    <property type="protein sequence ID" value="ANZ48116.1"/>
    <property type="molecule type" value="Genomic_DNA"/>
</dbReference>
<accession>A0A1B2IA53</accession>
<sequence>MKLQFRRRSLLLPATSLLGCINNLSRASFTADERKRLIIAGLIEYLGVGFGITGLDQIINVPYHEGRFSRELMNILGSKHVNSYGIERELKDLHQKVFAELREQIIKYGMLTGEVVARRTKNEPGIFDHGYTVKVVTPKGKAGRNKGTWLLVEWVRPTLDMEEMSVNTFFRRIAKQLATRKQPVEYWLAVFHSTRLEAFLQVENLEILHTVLRTAGRK</sequence>